<dbReference type="Proteomes" id="UP000031668">
    <property type="component" value="Unassembled WGS sequence"/>
</dbReference>
<gene>
    <name evidence="1" type="ORF">RF11_05542</name>
</gene>
<dbReference type="AlphaFoldDB" id="A0A0C2N2P7"/>
<sequence length="196" mass="22604">MPFLLADDINTLILQFLRDSGFLHSAFTFSYEAGIEPSRNSSHEISLKLVDLLQKGVYFKELESIIERICDDDKLSTTVDQFWRKVREAVKSSYSHTQVNHQINMDFDFYSNGRRKLDYLDLSTEDVFQVPQVFGRVNDICWGSDYDLVTAHETGACVCWIIEKSNVTSLSLKMAHLIEPKSNVERFEVVKVDHIV</sequence>
<name>A0A0C2N2P7_THEKT</name>
<evidence type="ECO:0000313" key="2">
    <source>
        <dbReference type="Proteomes" id="UP000031668"/>
    </source>
</evidence>
<dbReference type="Pfam" id="PF08513">
    <property type="entry name" value="LisH"/>
    <property type="match status" value="1"/>
</dbReference>
<dbReference type="PROSITE" id="PS50896">
    <property type="entry name" value="LISH"/>
    <property type="match status" value="1"/>
</dbReference>
<proteinExistence type="predicted"/>
<comment type="caution">
    <text evidence="1">The sequence shown here is derived from an EMBL/GenBank/DDBJ whole genome shotgun (WGS) entry which is preliminary data.</text>
</comment>
<protein>
    <submittedName>
        <fullName evidence="1">Uncharacterized protein</fullName>
    </submittedName>
</protein>
<dbReference type="InterPro" id="IPR006594">
    <property type="entry name" value="LisH"/>
</dbReference>
<reference evidence="1 2" key="1">
    <citation type="journal article" date="2014" name="Genome Biol. Evol.">
        <title>The genome of the myxosporean Thelohanellus kitauei shows adaptations to nutrient acquisition within its fish host.</title>
        <authorList>
            <person name="Yang Y."/>
            <person name="Xiong J."/>
            <person name="Zhou Z."/>
            <person name="Huo F."/>
            <person name="Miao W."/>
            <person name="Ran C."/>
            <person name="Liu Y."/>
            <person name="Zhang J."/>
            <person name="Feng J."/>
            <person name="Wang M."/>
            <person name="Wang M."/>
            <person name="Wang L."/>
            <person name="Yao B."/>
        </authorList>
    </citation>
    <scope>NUCLEOTIDE SEQUENCE [LARGE SCALE GENOMIC DNA]</scope>
    <source>
        <strain evidence="1">Wuqing</strain>
    </source>
</reference>
<dbReference type="EMBL" id="JWZT01000603">
    <property type="protein sequence ID" value="KII73936.1"/>
    <property type="molecule type" value="Genomic_DNA"/>
</dbReference>
<keyword evidence="2" id="KW-1185">Reference proteome</keyword>
<organism evidence="1 2">
    <name type="scientific">Thelohanellus kitauei</name>
    <name type="common">Myxosporean</name>
    <dbReference type="NCBI Taxonomy" id="669202"/>
    <lineage>
        <taxon>Eukaryota</taxon>
        <taxon>Metazoa</taxon>
        <taxon>Cnidaria</taxon>
        <taxon>Myxozoa</taxon>
        <taxon>Myxosporea</taxon>
        <taxon>Bivalvulida</taxon>
        <taxon>Platysporina</taxon>
        <taxon>Myxobolidae</taxon>
        <taxon>Thelohanellus</taxon>
    </lineage>
</organism>
<evidence type="ECO:0000313" key="1">
    <source>
        <dbReference type="EMBL" id="KII73936.1"/>
    </source>
</evidence>
<dbReference type="SMART" id="SM00667">
    <property type="entry name" value="LisH"/>
    <property type="match status" value="1"/>
</dbReference>
<dbReference type="Gene3D" id="1.20.960.30">
    <property type="match status" value="1"/>
</dbReference>
<accession>A0A0C2N2P7</accession>
<dbReference type="OrthoDB" id="1367865at2759"/>